<evidence type="ECO:0000313" key="6">
    <source>
        <dbReference type="Proteomes" id="UP000288805"/>
    </source>
</evidence>
<dbReference type="InterPro" id="IPR008587">
    <property type="entry name" value="FPP_plant"/>
</dbReference>
<gene>
    <name evidence="5" type="primary">FPP_2</name>
    <name evidence="5" type="ORF">CK203_012504</name>
</gene>
<dbReference type="PANTHER" id="PTHR31580">
    <property type="entry name" value="FILAMENT-LIKE PLANT PROTEIN 4"/>
    <property type="match status" value="1"/>
</dbReference>
<feature type="compositionally biased region" description="Polar residues" evidence="3">
    <location>
        <begin position="105"/>
        <end position="119"/>
    </location>
</feature>
<keyword evidence="4" id="KW-0732">Signal</keyword>
<evidence type="ECO:0000256" key="3">
    <source>
        <dbReference type="SAM" id="MobiDB-lite"/>
    </source>
</evidence>
<name>A0A438KMF7_VITVI</name>
<dbReference type="Proteomes" id="UP000288805">
    <property type="component" value="Unassembled WGS sequence"/>
</dbReference>
<dbReference type="AlphaFoldDB" id="A0A438KMF7"/>
<accession>A0A438KMF7</accession>
<feature type="chain" id="PRO_5019061417" evidence="4">
    <location>
        <begin position="20"/>
        <end position="363"/>
    </location>
</feature>
<comment type="similarity">
    <text evidence="1">Belongs to the FPP family.</text>
</comment>
<dbReference type="PANTHER" id="PTHR31580:SF5">
    <property type="entry name" value="FILAMENT-LIKE PLANT PROTEIN 1-RELATED"/>
    <property type="match status" value="1"/>
</dbReference>
<organism evidence="5 6">
    <name type="scientific">Vitis vinifera</name>
    <name type="common">Grape</name>
    <dbReference type="NCBI Taxonomy" id="29760"/>
    <lineage>
        <taxon>Eukaryota</taxon>
        <taxon>Viridiplantae</taxon>
        <taxon>Streptophyta</taxon>
        <taxon>Embryophyta</taxon>
        <taxon>Tracheophyta</taxon>
        <taxon>Spermatophyta</taxon>
        <taxon>Magnoliopsida</taxon>
        <taxon>eudicotyledons</taxon>
        <taxon>Gunneridae</taxon>
        <taxon>Pentapetalae</taxon>
        <taxon>rosids</taxon>
        <taxon>Vitales</taxon>
        <taxon>Vitaceae</taxon>
        <taxon>Viteae</taxon>
        <taxon>Vitis</taxon>
    </lineage>
</organism>
<comment type="caution">
    <text evidence="5">The sequence shown here is derived from an EMBL/GenBank/DDBJ whole genome shotgun (WGS) entry which is preliminary data.</text>
</comment>
<proteinExistence type="inferred from homology"/>
<dbReference type="EMBL" id="QGNW01000003">
    <property type="protein sequence ID" value="RVX22384.1"/>
    <property type="molecule type" value="Genomic_DNA"/>
</dbReference>
<evidence type="ECO:0000256" key="2">
    <source>
        <dbReference type="ARBA" id="ARBA00023054"/>
    </source>
</evidence>
<protein>
    <submittedName>
        <fullName evidence="5">Filament-like plant protein</fullName>
    </submittedName>
</protein>
<feature type="region of interest" description="Disordered" evidence="3">
    <location>
        <begin position="341"/>
        <end position="363"/>
    </location>
</feature>
<dbReference type="Pfam" id="PF05911">
    <property type="entry name" value="FPP"/>
    <property type="match status" value="1"/>
</dbReference>
<feature type="signal peptide" evidence="4">
    <location>
        <begin position="1"/>
        <end position="19"/>
    </location>
</feature>
<feature type="region of interest" description="Disordered" evidence="3">
    <location>
        <begin position="99"/>
        <end position="122"/>
    </location>
</feature>
<evidence type="ECO:0000313" key="5">
    <source>
        <dbReference type="EMBL" id="RVX22384.1"/>
    </source>
</evidence>
<evidence type="ECO:0000256" key="4">
    <source>
        <dbReference type="SAM" id="SignalP"/>
    </source>
</evidence>
<keyword evidence="2" id="KW-0175">Coiled coil</keyword>
<sequence>MIIDLLLLSSLHIESLTDSQSDNGEQLNTVDISLHQTSSFDVNDCEPSCSDSWASALIAELDQFKNEKVVSRNLPASSIEIDLMDDFLEMERLAALPQAEHGSRSLESQAVTNQTSNEDSSLRAELETMTHRMAELEEKLEKMEAEKAELEIALTVSQDCIEASKIQLREAEMKLEEMQKELDFANESKQALESQLIAMEAEARTMSARDELLKKKQELEFQQAASSNSERKVKQLENLPECQKTIASLGKQLKSLATLEDFLTDAGNLADFSGKSVISTAAGGETWQLHSNDTFLPRRSADSSNMSAEICGPSINGNNGNSFSSLTLSASSINHLGSDKTLQGFGNQLPPTRSRSGIQLQNH</sequence>
<reference evidence="5 6" key="1">
    <citation type="journal article" date="2018" name="PLoS Genet.">
        <title>Population sequencing reveals clonal diversity and ancestral inbreeding in the grapevine cultivar Chardonnay.</title>
        <authorList>
            <person name="Roach M.J."/>
            <person name="Johnson D.L."/>
            <person name="Bohlmann J."/>
            <person name="van Vuuren H.J."/>
            <person name="Jones S.J."/>
            <person name="Pretorius I.S."/>
            <person name="Schmidt S.A."/>
            <person name="Borneman A.R."/>
        </authorList>
    </citation>
    <scope>NUCLEOTIDE SEQUENCE [LARGE SCALE GENOMIC DNA]</scope>
    <source>
        <strain evidence="6">cv. Chardonnay</strain>
        <tissue evidence="5">Leaf</tissue>
    </source>
</reference>
<evidence type="ECO:0000256" key="1">
    <source>
        <dbReference type="ARBA" id="ARBA00005921"/>
    </source>
</evidence>